<dbReference type="Proteomes" id="UP000319424">
    <property type="component" value="Unassembled WGS sequence"/>
</dbReference>
<gene>
    <name evidence="2" type="ORF">FL857_05910</name>
</gene>
<reference evidence="2 3" key="1">
    <citation type="submission" date="2019-07" db="EMBL/GenBank/DDBJ databases">
        <title>Criibacterium bergeronii gen. nov., sp. nov. isolated from human clinical samples.</title>
        <authorList>
            <person name="Maheux A.F."/>
            <person name="Boudreau D.K."/>
            <person name="Berube E."/>
            <person name="Brodeur S."/>
            <person name="Bernard K.A."/>
            <person name="Abed J.Y."/>
            <person name="Ducrey E."/>
            <person name="Guay E.F."/>
            <person name="Raymond F."/>
            <person name="Corbeil J."/>
            <person name="Domingo M.-C."/>
            <person name="Roy P.H."/>
            <person name="Boissinot M."/>
            <person name="Tocheva E.I."/>
            <person name="Omar R.F."/>
        </authorList>
    </citation>
    <scope>NUCLEOTIDE SEQUENCE [LARGE SCALE GENOMIC DNA]</scope>
    <source>
        <strain evidence="2 3">CCRI-24246</strain>
    </source>
</reference>
<evidence type="ECO:0000313" key="2">
    <source>
        <dbReference type="EMBL" id="TRW26220.1"/>
    </source>
</evidence>
<dbReference type="AlphaFoldDB" id="A0A552V6Z4"/>
<evidence type="ECO:0000259" key="1">
    <source>
        <dbReference type="Pfam" id="PF22479"/>
    </source>
</evidence>
<feature type="domain" description="Cyanophage baseplate Pam3 plug gp18" evidence="1">
    <location>
        <begin position="15"/>
        <end position="115"/>
    </location>
</feature>
<dbReference type="InterPro" id="IPR054252">
    <property type="entry name" value="Pam3_gp18"/>
</dbReference>
<protein>
    <recommendedName>
        <fullName evidence="1">Cyanophage baseplate Pam3 plug gp18 domain-containing protein</fullName>
    </recommendedName>
</protein>
<comment type="caution">
    <text evidence="2">The sequence shown here is derived from an EMBL/GenBank/DDBJ whole genome shotgun (WGS) entry which is preliminary data.</text>
</comment>
<organism evidence="2 3">
    <name type="scientific">Criibacterium bergeronii</name>
    <dbReference type="NCBI Taxonomy" id="1871336"/>
    <lineage>
        <taxon>Bacteria</taxon>
        <taxon>Bacillati</taxon>
        <taxon>Bacillota</taxon>
        <taxon>Clostridia</taxon>
        <taxon>Peptostreptococcales</taxon>
        <taxon>Filifactoraceae</taxon>
        <taxon>Criibacterium</taxon>
    </lineage>
</organism>
<dbReference type="EMBL" id="VJXW01000007">
    <property type="protein sequence ID" value="TRW26220.1"/>
    <property type="molecule type" value="Genomic_DNA"/>
</dbReference>
<accession>A0A552V6Z4</accession>
<evidence type="ECO:0000313" key="3">
    <source>
        <dbReference type="Proteomes" id="UP000319424"/>
    </source>
</evidence>
<sequence length="121" mass="14251">MNLDELTDTTLEEIEYLKIEKENIPYCFTYDYGKHIFEFEISYNEVNDFFTADLYLLEGINKIPIVIGEKIMLNQMLFKTKAYLNINLPKLIPYDFSENSKRAGFDEIDNIYLVVVKDVAI</sequence>
<dbReference type="Pfam" id="PF22479">
    <property type="entry name" value="Pam3_gp18"/>
    <property type="match status" value="1"/>
</dbReference>
<name>A0A552V6Z4_9FIRM</name>
<proteinExistence type="predicted"/>
<dbReference type="RefSeq" id="WP_144398149.1">
    <property type="nucleotide sequence ID" value="NZ_VJXW01000007.1"/>
</dbReference>
<dbReference type="OrthoDB" id="1697005at2"/>